<reference evidence="3 4" key="1">
    <citation type="journal article" date="2016" name="Mol. Biol. Evol.">
        <title>Comparative Genomics of Early-Diverging Mushroom-Forming Fungi Provides Insights into the Origins of Lignocellulose Decay Capabilities.</title>
        <authorList>
            <person name="Nagy L.G."/>
            <person name="Riley R."/>
            <person name="Tritt A."/>
            <person name="Adam C."/>
            <person name="Daum C."/>
            <person name="Floudas D."/>
            <person name="Sun H."/>
            <person name="Yadav J.S."/>
            <person name="Pangilinan J."/>
            <person name="Larsson K.H."/>
            <person name="Matsuura K."/>
            <person name="Barry K."/>
            <person name="Labutti K."/>
            <person name="Kuo R."/>
            <person name="Ohm R.A."/>
            <person name="Bhattacharya S.S."/>
            <person name="Shirouzu T."/>
            <person name="Yoshinaga Y."/>
            <person name="Martin F.M."/>
            <person name="Grigoriev I.V."/>
            <person name="Hibbett D.S."/>
        </authorList>
    </citation>
    <scope>NUCLEOTIDE SEQUENCE [LARGE SCALE GENOMIC DNA]</scope>
    <source>
        <strain evidence="3 4">HHB9708</strain>
    </source>
</reference>
<dbReference type="PANTHER" id="PTHR21068">
    <property type="entry name" value="SPARTIN"/>
    <property type="match status" value="1"/>
</dbReference>
<feature type="domain" description="Senescence" evidence="2">
    <location>
        <begin position="215"/>
        <end position="445"/>
    </location>
</feature>
<keyword evidence="4" id="KW-1185">Reference proteome</keyword>
<accession>A0A165ADJ4</accession>
<sequence>MSIQGFLLLTIPNCRLVTPQGVAETGVLSLECITIPVPPISDVYGKNPEANDRDVWLVLRLNSFELPIQPTQLILFSRSNLEYTFTNDDRDETPPVVLTLNRPTSPHENEDIETFEVLLSQYGVVHDLETDHVIDVPSDSKQAVQLPQYSQGGQLVLVDENDGQIIGSLEGDFRIKETESVHEKGREKDPVVIDMPEEEGGDVYVRTASLEETDTLVWTAAQVSRGITYATDTLASGMNLAANFYVSHSTPTATPVVFSESTKRNVQRMHTISGQAVSVTKRTTEFIHSHIDRIVAGTLGGSGSSSQPPRPPSRPPSRSSGLSPPPPIPPRPDGNPYLSPALTPTHSGSGQGSPAPPPPPPPPPKPRLLNRLLLSTDMLLTTLENSATHLVEAGTNSLSTSLGHKYGPDVGNATHVFGASVKNAAIVYIDARGVGRRALLRRAGKQIVRGRLGKREVSFGPEAPQASAAGPPARTPSPSGEIMLTDLRSKKND</sequence>
<dbReference type="STRING" id="1314777.A0A165ADJ4"/>
<proteinExistence type="predicted"/>
<dbReference type="GO" id="GO:0005886">
    <property type="term" value="C:plasma membrane"/>
    <property type="evidence" value="ECO:0007669"/>
    <property type="project" value="TreeGrafter"/>
</dbReference>
<dbReference type="GO" id="GO:0051301">
    <property type="term" value="P:cell division"/>
    <property type="evidence" value="ECO:0007669"/>
    <property type="project" value="TreeGrafter"/>
</dbReference>
<dbReference type="AlphaFoldDB" id="A0A165ADJ4"/>
<evidence type="ECO:0000313" key="3">
    <source>
        <dbReference type="EMBL" id="KZS98835.1"/>
    </source>
</evidence>
<dbReference type="InterPro" id="IPR045036">
    <property type="entry name" value="Spartin-like"/>
</dbReference>
<feature type="compositionally biased region" description="Pro residues" evidence="1">
    <location>
        <begin position="323"/>
        <end position="333"/>
    </location>
</feature>
<feature type="region of interest" description="Disordered" evidence="1">
    <location>
        <begin position="296"/>
        <end position="367"/>
    </location>
</feature>
<evidence type="ECO:0000259" key="2">
    <source>
        <dbReference type="Pfam" id="PF06911"/>
    </source>
</evidence>
<dbReference type="PANTHER" id="PTHR21068:SF43">
    <property type="entry name" value="SPARTIN"/>
    <property type="match status" value="1"/>
</dbReference>
<dbReference type="OrthoDB" id="20821at2759"/>
<protein>
    <recommendedName>
        <fullName evidence="2">Senescence domain-containing protein</fullName>
    </recommendedName>
</protein>
<evidence type="ECO:0000256" key="1">
    <source>
        <dbReference type="SAM" id="MobiDB-lite"/>
    </source>
</evidence>
<feature type="region of interest" description="Disordered" evidence="1">
    <location>
        <begin position="455"/>
        <end position="493"/>
    </location>
</feature>
<dbReference type="Proteomes" id="UP000076722">
    <property type="component" value="Unassembled WGS sequence"/>
</dbReference>
<name>A0A165ADJ4_9AGAM</name>
<dbReference type="Pfam" id="PF06911">
    <property type="entry name" value="Senescence"/>
    <property type="match status" value="1"/>
</dbReference>
<organism evidence="3 4">
    <name type="scientific">Sistotremastrum niveocremeum HHB9708</name>
    <dbReference type="NCBI Taxonomy" id="1314777"/>
    <lineage>
        <taxon>Eukaryota</taxon>
        <taxon>Fungi</taxon>
        <taxon>Dikarya</taxon>
        <taxon>Basidiomycota</taxon>
        <taxon>Agaricomycotina</taxon>
        <taxon>Agaricomycetes</taxon>
        <taxon>Sistotremastrales</taxon>
        <taxon>Sistotremastraceae</taxon>
        <taxon>Sertulicium</taxon>
        <taxon>Sertulicium niveocremeum</taxon>
    </lineage>
</organism>
<evidence type="ECO:0000313" key="4">
    <source>
        <dbReference type="Proteomes" id="UP000076722"/>
    </source>
</evidence>
<dbReference type="InterPro" id="IPR009686">
    <property type="entry name" value="Senescence/spartin_C"/>
</dbReference>
<gene>
    <name evidence="3" type="ORF">SISNIDRAFT_461802</name>
</gene>
<dbReference type="EMBL" id="KV419394">
    <property type="protein sequence ID" value="KZS98835.1"/>
    <property type="molecule type" value="Genomic_DNA"/>
</dbReference>
<feature type="compositionally biased region" description="Pro residues" evidence="1">
    <location>
        <begin position="354"/>
        <end position="366"/>
    </location>
</feature>